<dbReference type="RefSeq" id="XP_004031160.1">
    <property type="nucleotide sequence ID" value="XM_004031112.1"/>
</dbReference>
<organism evidence="2 3">
    <name type="scientific">Ichthyophthirius multifiliis</name>
    <name type="common">White spot disease agent</name>
    <name type="synonym">Ich</name>
    <dbReference type="NCBI Taxonomy" id="5932"/>
    <lineage>
        <taxon>Eukaryota</taxon>
        <taxon>Sar</taxon>
        <taxon>Alveolata</taxon>
        <taxon>Ciliophora</taxon>
        <taxon>Intramacronucleata</taxon>
        <taxon>Oligohymenophorea</taxon>
        <taxon>Hymenostomatida</taxon>
        <taxon>Ophryoglenina</taxon>
        <taxon>Ichthyophthirius</taxon>
    </lineage>
</organism>
<sequence>MNKFDIFGSNIQFMLNNKQFNGTKFGSIITFLIFIIIFIRSFYILKSLINNQQLQILYKDQVNTQLQSFQINSKEFFIAFAIQNKNNNQRLINNSIYQIEAQQVFLSLNQEKIKTINLPLIPCQNLLLKDQNLGFNLTQLRQLSLQNYYCFDQQIDIQQNQQDFDSYVQIILKECKNQEQCLSRDKIQQALQYSQLSIIYQDNIFDYLSESGFQSHFEKQNWNINQNIQKDIQLVMKNSFVSSDEGTFFENITNQKMPTFFQFKEEFELNPSSDYFIKLDIKLQKDKINQYQRIYKNINNFISDIGGYLTICLIIGSIICKPFSKLNLQQQLINQFFDFDLQQENQNDNVLNQELKKHSPKHKVSQFRVKYKIKMQKNQKKNMFFRKQSKSLNSAPISRKNEQQQLFELISQKKIQLILQLITTKIIKKYNIFKAKRAKTIYNIHKWNFQIYVNHNYLSFKNNKIYSKKCFLKLKNLQSLIFLNIQNTLYGLLVDLNKKKKQYTIALKIFIIISMFYMQQKNFQKLIN</sequence>
<keyword evidence="1" id="KW-1133">Transmembrane helix</keyword>
<keyword evidence="1" id="KW-0812">Transmembrane</keyword>
<feature type="transmembrane region" description="Helical" evidence="1">
    <location>
        <begin position="301"/>
        <end position="319"/>
    </location>
</feature>
<protein>
    <recommendedName>
        <fullName evidence="4">Transmembrane protein</fullName>
    </recommendedName>
</protein>
<dbReference type="EMBL" id="GL984091">
    <property type="protein sequence ID" value="EGR29924.1"/>
    <property type="molecule type" value="Genomic_DNA"/>
</dbReference>
<evidence type="ECO:0000313" key="3">
    <source>
        <dbReference type="Proteomes" id="UP000008983"/>
    </source>
</evidence>
<keyword evidence="3" id="KW-1185">Reference proteome</keyword>
<keyword evidence="1" id="KW-0472">Membrane</keyword>
<dbReference type="GO" id="GO:0007131">
    <property type="term" value="P:reciprocal meiotic recombination"/>
    <property type="evidence" value="ECO:0007669"/>
    <property type="project" value="TreeGrafter"/>
</dbReference>
<gene>
    <name evidence="2" type="ORF">IMG5_145780</name>
</gene>
<dbReference type="Proteomes" id="UP000008983">
    <property type="component" value="Unassembled WGS sequence"/>
</dbReference>
<dbReference type="AlphaFoldDB" id="G0QXX2"/>
<dbReference type="GeneID" id="14906031"/>
<dbReference type="PANTHER" id="PTHR31398:SF0">
    <property type="entry name" value="MEIOTIC NUCLEAR DIVISION PROTEIN 1 HOMOLOG"/>
    <property type="match status" value="1"/>
</dbReference>
<dbReference type="OMA" id="SKENQCE"/>
<feature type="transmembrane region" description="Helical" evidence="1">
    <location>
        <begin position="25"/>
        <end position="45"/>
    </location>
</feature>
<dbReference type="GO" id="GO:0005634">
    <property type="term" value="C:nucleus"/>
    <property type="evidence" value="ECO:0007669"/>
    <property type="project" value="TreeGrafter"/>
</dbReference>
<dbReference type="PANTHER" id="PTHR31398">
    <property type="entry name" value="MEIOTIC NUCLEAR DIVISION PROTEIN 1 HOMOLOG"/>
    <property type="match status" value="1"/>
</dbReference>
<proteinExistence type="predicted"/>
<evidence type="ECO:0000256" key="1">
    <source>
        <dbReference type="SAM" id="Phobius"/>
    </source>
</evidence>
<evidence type="ECO:0008006" key="4">
    <source>
        <dbReference type="Google" id="ProtNLM"/>
    </source>
</evidence>
<reference evidence="2 3" key="1">
    <citation type="submission" date="2011-07" db="EMBL/GenBank/DDBJ databases">
        <authorList>
            <person name="Coyne R."/>
            <person name="Brami D."/>
            <person name="Johnson J."/>
            <person name="Hostetler J."/>
            <person name="Hannick L."/>
            <person name="Clark T."/>
            <person name="Cassidy-Hanley D."/>
            <person name="Inman J."/>
        </authorList>
    </citation>
    <scope>NUCLEOTIDE SEQUENCE [LARGE SCALE GENOMIC DNA]</scope>
    <source>
        <strain evidence="2 3">G5</strain>
    </source>
</reference>
<name>G0QXX2_ICHMU</name>
<evidence type="ECO:0000313" key="2">
    <source>
        <dbReference type="EMBL" id="EGR29924.1"/>
    </source>
</evidence>
<accession>G0QXX2</accession>
<dbReference type="InParanoid" id="G0QXX2"/>